<evidence type="ECO:0000256" key="1">
    <source>
        <dbReference type="ARBA" id="ARBA00022723"/>
    </source>
</evidence>
<dbReference type="SMART" id="SM00355">
    <property type="entry name" value="ZnF_C2H2"/>
    <property type="match status" value="3"/>
</dbReference>
<evidence type="ECO:0000313" key="7">
    <source>
        <dbReference type="Proteomes" id="UP000695022"/>
    </source>
</evidence>
<feature type="domain" description="C2H2-type" evidence="6">
    <location>
        <begin position="214"/>
        <end position="243"/>
    </location>
</feature>
<sequence>SSAVVADAAKRPLAVSTVVEDFGFLPSCSSLERESYTLQRPADSLSSGDDSVADRLYVDYLFSQGLADSLTGGAPMTAPPSCPVDSAAQVDVWSRRQMELEAGSSSSDLVVLGVGLSHLEHLAGEAAHMGAAELSAGVETAAMSSMMHNYSLSSRPQPSSWRQQRQQASWQATEFLDKNNNGYSLLNKGCINAPGVTQALLPAYMSFPANDKVFYCGYPGCGKMYNKSSHLKAHVRRHTGEKPFICTWPACEWRFSRSDELARHRRSHSGIKPYKCTLCEKRFSRSDHLSKHIKVHKRHGDIPP</sequence>
<feature type="non-terminal residue" evidence="8">
    <location>
        <position position="1"/>
    </location>
</feature>
<dbReference type="PANTHER" id="PTHR23235">
    <property type="entry name" value="KRUEPPEL-LIKE TRANSCRIPTION FACTOR"/>
    <property type="match status" value="1"/>
</dbReference>
<dbReference type="RefSeq" id="XP_014665879.1">
    <property type="nucleotide sequence ID" value="XM_014810393.1"/>
</dbReference>
<feature type="domain" description="C2H2-type" evidence="6">
    <location>
        <begin position="244"/>
        <end position="273"/>
    </location>
</feature>
<evidence type="ECO:0000256" key="5">
    <source>
        <dbReference type="SAM" id="MobiDB-lite"/>
    </source>
</evidence>
<proteinExistence type="predicted"/>
<dbReference type="InterPro" id="IPR036236">
    <property type="entry name" value="Znf_C2H2_sf"/>
</dbReference>
<feature type="domain" description="C2H2-type" evidence="6">
    <location>
        <begin position="274"/>
        <end position="301"/>
    </location>
</feature>
<evidence type="ECO:0000259" key="6">
    <source>
        <dbReference type="PROSITE" id="PS50157"/>
    </source>
</evidence>
<feature type="compositionally biased region" description="Low complexity" evidence="5">
    <location>
        <begin position="153"/>
        <end position="168"/>
    </location>
</feature>
<dbReference type="InterPro" id="IPR013087">
    <property type="entry name" value="Znf_C2H2_type"/>
</dbReference>
<evidence type="ECO:0000313" key="8">
    <source>
        <dbReference type="RefSeq" id="XP_014665879.1"/>
    </source>
</evidence>
<dbReference type="Gene3D" id="3.30.160.60">
    <property type="entry name" value="Classic Zinc Finger"/>
    <property type="match status" value="3"/>
</dbReference>
<organism evidence="7 8">
    <name type="scientific">Priapulus caudatus</name>
    <name type="common">Priapulid worm</name>
    <dbReference type="NCBI Taxonomy" id="37621"/>
    <lineage>
        <taxon>Eukaryota</taxon>
        <taxon>Metazoa</taxon>
        <taxon>Ecdysozoa</taxon>
        <taxon>Scalidophora</taxon>
        <taxon>Priapulida</taxon>
        <taxon>Priapulimorpha</taxon>
        <taxon>Priapulimorphida</taxon>
        <taxon>Priapulidae</taxon>
        <taxon>Priapulus</taxon>
    </lineage>
</organism>
<evidence type="ECO:0000256" key="3">
    <source>
        <dbReference type="ARBA" id="ARBA00022833"/>
    </source>
</evidence>
<dbReference type="GeneID" id="106807889"/>
<dbReference type="PANTHER" id="PTHR23235:SF120">
    <property type="entry name" value="KRUPPEL-LIKE FACTOR 15"/>
    <property type="match status" value="1"/>
</dbReference>
<keyword evidence="3" id="KW-0862">Zinc</keyword>
<reference evidence="8" key="1">
    <citation type="submission" date="2025-08" db="UniProtKB">
        <authorList>
            <consortium name="RefSeq"/>
        </authorList>
    </citation>
    <scope>IDENTIFICATION</scope>
</reference>
<keyword evidence="1" id="KW-0479">Metal-binding</keyword>
<keyword evidence="2 4" id="KW-0863">Zinc-finger</keyword>
<dbReference type="PROSITE" id="PS50157">
    <property type="entry name" value="ZINC_FINGER_C2H2_2"/>
    <property type="match status" value="3"/>
</dbReference>
<keyword evidence="7" id="KW-1185">Reference proteome</keyword>
<name>A0ABM1E108_PRICU</name>
<evidence type="ECO:0000256" key="4">
    <source>
        <dbReference type="PROSITE-ProRule" id="PRU00042"/>
    </source>
</evidence>
<evidence type="ECO:0000256" key="2">
    <source>
        <dbReference type="ARBA" id="ARBA00022771"/>
    </source>
</evidence>
<dbReference type="PROSITE" id="PS00028">
    <property type="entry name" value="ZINC_FINGER_C2H2_1"/>
    <property type="match status" value="3"/>
</dbReference>
<dbReference type="Proteomes" id="UP000695022">
    <property type="component" value="Unplaced"/>
</dbReference>
<protein>
    <submittedName>
        <fullName evidence="8">Transcription factor Sp5-like</fullName>
    </submittedName>
</protein>
<dbReference type="Pfam" id="PF00096">
    <property type="entry name" value="zf-C2H2"/>
    <property type="match status" value="3"/>
</dbReference>
<accession>A0ABM1E108</accession>
<dbReference type="SUPFAM" id="SSF57667">
    <property type="entry name" value="beta-beta-alpha zinc fingers"/>
    <property type="match status" value="2"/>
</dbReference>
<feature type="region of interest" description="Disordered" evidence="5">
    <location>
        <begin position="149"/>
        <end position="168"/>
    </location>
</feature>
<gene>
    <name evidence="8" type="primary">LOC106807889</name>
</gene>